<accession>A0A314YEY4</accession>
<feature type="transmembrane region" description="Helical" evidence="2">
    <location>
        <begin position="20"/>
        <end position="40"/>
    </location>
</feature>
<evidence type="ECO:0000256" key="1">
    <source>
        <dbReference type="SAM" id="MobiDB-lite"/>
    </source>
</evidence>
<dbReference type="EMBL" id="PJQY01001326">
    <property type="protein sequence ID" value="PQQ03549.1"/>
    <property type="molecule type" value="Genomic_DNA"/>
</dbReference>
<proteinExistence type="predicted"/>
<keyword evidence="4" id="KW-1185">Reference proteome</keyword>
<dbReference type="Proteomes" id="UP000250321">
    <property type="component" value="Unassembled WGS sequence"/>
</dbReference>
<reference evidence="3 4" key="1">
    <citation type="submission" date="2018-02" db="EMBL/GenBank/DDBJ databases">
        <title>Draft genome of wild Prunus yedoensis var. nudiflora.</title>
        <authorList>
            <person name="Baek S."/>
            <person name="Kim J.-H."/>
            <person name="Choi K."/>
            <person name="Kim G.-B."/>
            <person name="Cho A."/>
            <person name="Jang H."/>
            <person name="Shin C.-H."/>
            <person name="Yu H.-J."/>
            <person name="Mun J.-H."/>
        </authorList>
    </citation>
    <scope>NUCLEOTIDE SEQUENCE [LARGE SCALE GENOMIC DNA]</scope>
    <source>
        <strain evidence="4">cv. Jeju island</strain>
        <tissue evidence="3">Leaf</tissue>
    </source>
</reference>
<dbReference type="STRING" id="2094558.A0A314YEY4"/>
<evidence type="ECO:0000313" key="3">
    <source>
        <dbReference type="EMBL" id="PQQ03549.1"/>
    </source>
</evidence>
<sequence length="116" mass="13397">MSGNSVQLMLQLFSGSRCSTSAVVWSLVGCFLMFQLYPLVHQNDRMGGEMQFRSTHHPQFHELEAVEEENIQIPPPRKRSPRAAKRKPRRPTTLIDEFLDENSQLDTYSFLARSML</sequence>
<keyword evidence="2" id="KW-1133">Transmembrane helix</keyword>
<gene>
    <name evidence="3" type="ORF">Pyn_19648</name>
</gene>
<feature type="region of interest" description="Disordered" evidence="1">
    <location>
        <begin position="63"/>
        <end position="94"/>
    </location>
</feature>
<evidence type="ECO:0000256" key="2">
    <source>
        <dbReference type="SAM" id="Phobius"/>
    </source>
</evidence>
<keyword evidence="2" id="KW-0812">Transmembrane</keyword>
<comment type="caution">
    <text evidence="3">The sequence shown here is derived from an EMBL/GenBank/DDBJ whole genome shotgun (WGS) entry which is preliminary data.</text>
</comment>
<keyword evidence="2" id="KW-0472">Membrane</keyword>
<protein>
    <submittedName>
        <fullName evidence="3">Uncharacterized protein</fullName>
    </submittedName>
</protein>
<feature type="compositionally biased region" description="Basic residues" evidence="1">
    <location>
        <begin position="76"/>
        <end position="90"/>
    </location>
</feature>
<dbReference type="AlphaFoldDB" id="A0A314YEY4"/>
<organism evidence="3 4">
    <name type="scientific">Prunus yedoensis var. nudiflora</name>
    <dbReference type="NCBI Taxonomy" id="2094558"/>
    <lineage>
        <taxon>Eukaryota</taxon>
        <taxon>Viridiplantae</taxon>
        <taxon>Streptophyta</taxon>
        <taxon>Embryophyta</taxon>
        <taxon>Tracheophyta</taxon>
        <taxon>Spermatophyta</taxon>
        <taxon>Magnoliopsida</taxon>
        <taxon>eudicotyledons</taxon>
        <taxon>Gunneridae</taxon>
        <taxon>Pentapetalae</taxon>
        <taxon>rosids</taxon>
        <taxon>fabids</taxon>
        <taxon>Rosales</taxon>
        <taxon>Rosaceae</taxon>
        <taxon>Amygdaloideae</taxon>
        <taxon>Amygdaleae</taxon>
        <taxon>Prunus</taxon>
    </lineage>
</organism>
<name>A0A314YEY4_PRUYE</name>
<evidence type="ECO:0000313" key="4">
    <source>
        <dbReference type="Proteomes" id="UP000250321"/>
    </source>
</evidence>